<protein>
    <submittedName>
        <fullName evidence="2">Stage II sporulation protein M</fullName>
    </submittedName>
</protein>
<evidence type="ECO:0000256" key="1">
    <source>
        <dbReference type="SAM" id="Phobius"/>
    </source>
</evidence>
<feature type="transmembrane region" description="Helical" evidence="1">
    <location>
        <begin position="113"/>
        <end position="134"/>
    </location>
</feature>
<organism evidence="2 3">
    <name type="scientific">Flavobacterium fructosi</name>
    <dbReference type="NCBI Taxonomy" id="3230416"/>
    <lineage>
        <taxon>Bacteria</taxon>
        <taxon>Pseudomonadati</taxon>
        <taxon>Bacteroidota</taxon>
        <taxon>Flavobacteriia</taxon>
        <taxon>Flavobacteriales</taxon>
        <taxon>Flavobacteriaceae</taxon>
        <taxon>Flavobacterium</taxon>
    </lineage>
</organism>
<comment type="caution">
    <text evidence="2">The sequence shown here is derived from an EMBL/GenBank/DDBJ whole genome shotgun (WGS) entry which is preliminary data.</text>
</comment>
<feature type="transmembrane region" description="Helical" evidence="1">
    <location>
        <begin position="155"/>
        <end position="176"/>
    </location>
</feature>
<keyword evidence="1" id="KW-1133">Transmembrane helix</keyword>
<dbReference type="EMBL" id="JBHZQA010000005">
    <property type="protein sequence ID" value="MFE3848243.1"/>
    <property type="molecule type" value="Genomic_DNA"/>
</dbReference>
<evidence type="ECO:0000313" key="3">
    <source>
        <dbReference type="Proteomes" id="UP001600039"/>
    </source>
</evidence>
<dbReference type="Proteomes" id="UP001600039">
    <property type="component" value="Unassembled WGS sequence"/>
</dbReference>
<dbReference type="Pfam" id="PF01944">
    <property type="entry name" value="SpoIIM"/>
    <property type="match status" value="1"/>
</dbReference>
<proteinExistence type="predicted"/>
<evidence type="ECO:0000313" key="2">
    <source>
        <dbReference type="EMBL" id="MFE3848243.1"/>
    </source>
</evidence>
<gene>
    <name evidence="2" type="ORF">ACFX5D_09755</name>
</gene>
<sequence>MNLNIKSKYIAIAILILITLFLQLGYYSSTFKQIELFNQGNYLTNFDLFVKILVQNSTFYFLIILGSLFFNISSIMLICYNSYAWGYSAKMTISQIGFFKSFLLIGPHITIEILWIICSFLISFKISLLLLSFFNNHINEEAFVKSIRSKIKLSLYGYCLVIFGCFVEIFISPLIFKLL</sequence>
<keyword evidence="1" id="KW-0472">Membrane</keyword>
<dbReference type="RefSeq" id="WP_379858008.1">
    <property type="nucleotide sequence ID" value="NZ_JBHZQA010000005.1"/>
</dbReference>
<accession>A0ABW6HNI3</accession>
<name>A0ABW6HNI3_9FLAO</name>
<feature type="transmembrane region" description="Helical" evidence="1">
    <location>
        <begin position="9"/>
        <end position="27"/>
    </location>
</feature>
<keyword evidence="1" id="KW-0812">Transmembrane</keyword>
<reference evidence="2 3" key="1">
    <citation type="submission" date="2024-06" db="EMBL/GenBank/DDBJ databases">
        <title>Flavobacterium spp. isolated from glacier.</title>
        <authorList>
            <person name="Han D."/>
        </authorList>
    </citation>
    <scope>NUCLEOTIDE SEQUENCE [LARGE SCALE GENOMIC DNA]</scope>
    <source>
        <strain evidence="2 3">LB3P45</strain>
    </source>
</reference>
<dbReference type="InterPro" id="IPR002798">
    <property type="entry name" value="SpoIIM-like"/>
</dbReference>
<feature type="transmembrane region" description="Helical" evidence="1">
    <location>
        <begin position="59"/>
        <end position="80"/>
    </location>
</feature>
<keyword evidence="3" id="KW-1185">Reference proteome</keyword>